<dbReference type="SUPFAM" id="SSF53955">
    <property type="entry name" value="Lysozyme-like"/>
    <property type="match status" value="1"/>
</dbReference>
<reference evidence="2" key="1">
    <citation type="submission" date="2020-04" db="EMBL/GenBank/DDBJ databases">
        <authorList>
            <person name="Chiriac C."/>
            <person name="Salcher M."/>
            <person name="Ghai R."/>
            <person name="Kavagutti S V."/>
        </authorList>
    </citation>
    <scope>NUCLEOTIDE SEQUENCE</scope>
</reference>
<name>A0A6J5NIJ2_9CAUD</name>
<dbReference type="InterPro" id="IPR023346">
    <property type="entry name" value="Lysozyme-like_dom_sf"/>
</dbReference>
<proteinExistence type="predicted"/>
<dbReference type="EMBL" id="LR796410">
    <property type="protein sequence ID" value="CAB4142537.1"/>
    <property type="molecule type" value="Genomic_DNA"/>
</dbReference>
<accession>A0A6J5NIJ2</accession>
<protein>
    <recommendedName>
        <fullName evidence="3">Transglycosylase SLT domain 1</fullName>
    </recommendedName>
</protein>
<gene>
    <name evidence="1" type="ORF">UFOVP433_18</name>
    <name evidence="2" type="ORF">UFOVP702_21</name>
</gene>
<dbReference type="EMBL" id="LR796681">
    <property type="protein sequence ID" value="CAB4158617.1"/>
    <property type="molecule type" value="Genomic_DNA"/>
</dbReference>
<evidence type="ECO:0008006" key="3">
    <source>
        <dbReference type="Google" id="ProtNLM"/>
    </source>
</evidence>
<organism evidence="2">
    <name type="scientific">uncultured Caudovirales phage</name>
    <dbReference type="NCBI Taxonomy" id="2100421"/>
    <lineage>
        <taxon>Viruses</taxon>
        <taxon>Duplodnaviria</taxon>
        <taxon>Heunggongvirae</taxon>
        <taxon>Uroviricota</taxon>
        <taxon>Caudoviricetes</taxon>
        <taxon>Peduoviridae</taxon>
        <taxon>Maltschvirus</taxon>
        <taxon>Maltschvirus maltsch</taxon>
    </lineage>
</organism>
<evidence type="ECO:0000313" key="2">
    <source>
        <dbReference type="EMBL" id="CAB4158617.1"/>
    </source>
</evidence>
<evidence type="ECO:0000313" key="1">
    <source>
        <dbReference type="EMBL" id="CAB4142537.1"/>
    </source>
</evidence>
<sequence length="117" mass="12929">MPAHTEAATRGDCPQHHAILKRYGLPPKIFGPIAYRESRCSFTSISAIRKSTGRPDVGLLQIQGSWKTVTHRVCRLKPNENHIVALTRPDCQLRVAAYLYADGKGLGHWRATSGTHG</sequence>